<organism evidence="3 4">
    <name type="scientific">Brassica napus</name>
    <name type="common">Rape</name>
    <dbReference type="NCBI Taxonomy" id="3708"/>
    <lineage>
        <taxon>Eukaryota</taxon>
        <taxon>Viridiplantae</taxon>
        <taxon>Streptophyta</taxon>
        <taxon>Embryophyta</taxon>
        <taxon>Tracheophyta</taxon>
        <taxon>Spermatophyta</taxon>
        <taxon>Magnoliopsida</taxon>
        <taxon>eudicotyledons</taxon>
        <taxon>Gunneridae</taxon>
        <taxon>Pentapetalae</taxon>
        <taxon>rosids</taxon>
        <taxon>malvids</taxon>
        <taxon>Brassicales</taxon>
        <taxon>Brassicaceae</taxon>
        <taxon>Brassiceae</taxon>
        <taxon>Brassica</taxon>
    </lineage>
</organism>
<sequence length="237" mass="27372">MKLNGCINALYQLFHHHYQPTFDSLSRYPKDVSAAWLGCTKKQLGVNRGVYSIKRKKIASTSLSPSAKKPNVVARPMGLDLVPDDLDLSRSSRNRMRKVQVPNIRRLGMDITNLLGNKRAVAAEYLSEPRKVRSRFSQKEKLKHGKISQQPTKKLTVSKDSKKNKRSLSFYQTNFVDERECRCEISSGVWSDVQTRGLDSSRTPKNRYRTNQVRWFRISSRDKKAGRRRGKGRCRRD</sequence>
<feature type="compositionally biased region" description="Basic residues" evidence="1">
    <location>
        <begin position="224"/>
        <end position="237"/>
    </location>
</feature>
<dbReference type="Pfam" id="PF14383">
    <property type="entry name" value="VARLMGL"/>
    <property type="match status" value="1"/>
</dbReference>
<feature type="region of interest" description="Disordered" evidence="1">
    <location>
        <begin position="217"/>
        <end position="237"/>
    </location>
</feature>
<keyword evidence="4" id="KW-1185">Reference proteome</keyword>
<feature type="compositionally biased region" description="Basic residues" evidence="1">
    <location>
        <begin position="135"/>
        <end position="146"/>
    </location>
</feature>
<protein>
    <recommendedName>
        <fullName evidence="2">DUF3741 domain-containing protein</fullName>
    </recommendedName>
</protein>
<name>A0ABQ8EMM9_BRANA</name>
<proteinExistence type="predicted"/>
<dbReference type="EMBL" id="JAGKQM010000001">
    <property type="protein sequence ID" value="KAH0941871.1"/>
    <property type="molecule type" value="Genomic_DNA"/>
</dbReference>
<evidence type="ECO:0000313" key="3">
    <source>
        <dbReference type="EMBL" id="KAH0941871.1"/>
    </source>
</evidence>
<feature type="domain" description="DUF3741" evidence="2">
    <location>
        <begin position="64"/>
        <end position="84"/>
    </location>
</feature>
<reference evidence="3 4" key="1">
    <citation type="submission" date="2021-05" db="EMBL/GenBank/DDBJ databases">
        <title>Genome Assembly of Synthetic Allotetraploid Brassica napus Reveals Homoeologous Exchanges between Subgenomes.</title>
        <authorList>
            <person name="Davis J.T."/>
        </authorList>
    </citation>
    <scope>NUCLEOTIDE SEQUENCE [LARGE SCALE GENOMIC DNA]</scope>
    <source>
        <strain evidence="4">cv. Da-Ae</strain>
        <tissue evidence="3">Seedling</tissue>
    </source>
</reference>
<evidence type="ECO:0000256" key="1">
    <source>
        <dbReference type="SAM" id="MobiDB-lite"/>
    </source>
</evidence>
<evidence type="ECO:0000259" key="2">
    <source>
        <dbReference type="Pfam" id="PF14383"/>
    </source>
</evidence>
<evidence type="ECO:0000313" key="4">
    <source>
        <dbReference type="Proteomes" id="UP000824890"/>
    </source>
</evidence>
<feature type="region of interest" description="Disordered" evidence="1">
    <location>
        <begin position="135"/>
        <end position="163"/>
    </location>
</feature>
<dbReference type="InterPro" id="IPR032795">
    <property type="entry name" value="DUF3741-assoc"/>
</dbReference>
<dbReference type="Proteomes" id="UP000824890">
    <property type="component" value="Unassembled WGS sequence"/>
</dbReference>
<accession>A0ABQ8EMM9</accession>
<comment type="caution">
    <text evidence="3">The sequence shown here is derived from an EMBL/GenBank/DDBJ whole genome shotgun (WGS) entry which is preliminary data.</text>
</comment>
<gene>
    <name evidence="3" type="ORF">HID58_001508</name>
</gene>